<accession>A0AAN7BN05</accession>
<evidence type="ECO:0000313" key="2">
    <source>
        <dbReference type="Proteomes" id="UP001301958"/>
    </source>
</evidence>
<name>A0AAN7BN05_9PEZI</name>
<dbReference type="Proteomes" id="UP001301958">
    <property type="component" value="Unassembled WGS sequence"/>
</dbReference>
<dbReference type="EMBL" id="MU865350">
    <property type="protein sequence ID" value="KAK4226316.1"/>
    <property type="molecule type" value="Genomic_DNA"/>
</dbReference>
<proteinExistence type="predicted"/>
<gene>
    <name evidence="1" type="ORF">QBC38DRAFT_234036</name>
</gene>
<reference evidence="1" key="1">
    <citation type="journal article" date="2023" name="Mol. Phylogenet. Evol.">
        <title>Genome-scale phylogeny and comparative genomics of the fungal order Sordariales.</title>
        <authorList>
            <person name="Hensen N."/>
            <person name="Bonometti L."/>
            <person name="Westerberg I."/>
            <person name="Brannstrom I.O."/>
            <person name="Guillou S."/>
            <person name="Cros-Aarteil S."/>
            <person name="Calhoun S."/>
            <person name="Haridas S."/>
            <person name="Kuo A."/>
            <person name="Mondo S."/>
            <person name="Pangilinan J."/>
            <person name="Riley R."/>
            <person name="LaButti K."/>
            <person name="Andreopoulos B."/>
            <person name="Lipzen A."/>
            <person name="Chen C."/>
            <person name="Yan M."/>
            <person name="Daum C."/>
            <person name="Ng V."/>
            <person name="Clum A."/>
            <person name="Steindorff A."/>
            <person name="Ohm R.A."/>
            <person name="Martin F."/>
            <person name="Silar P."/>
            <person name="Natvig D.O."/>
            <person name="Lalanne C."/>
            <person name="Gautier V."/>
            <person name="Ament-Velasquez S.L."/>
            <person name="Kruys A."/>
            <person name="Hutchinson M.I."/>
            <person name="Powell A.J."/>
            <person name="Barry K."/>
            <person name="Miller A.N."/>
            <person name="Grigoriev I.V."/>
            <person name="Debuchy R."/>
            <person name="Gladieux P."/>
            <person name="Hiltunen Thoren M."/>
            <person name="Johannesson H."/>
        </authorList>
    </citation>
    <scope>NUCLEOTIDE SEQUENCE</scope>
    <source>
        <strain evidence="1">CBS 990.96</strain>
    </source>
</reference>
<reference evidence="1" key="2">
    <citation type="submission" date="2023-05" db="EMBL/GenBank/DDBJ databases">
        <authorList>
            <consortium name="Lawrence Berkeley National Laboratory"/>
            <person name="Steindorff A."/>
            <person name="Hensen N."/>
            <person name="Bonometti L."/>
            <person name="Westerberg I."/>
            <person name="Brannstrom I.O."/>
            <person name="Guillou S."/>
            <person name="Cros-Aarteil S."/>
            <person name="Calhoun S."/>
            <person name="Haridas S."/>
            <person name="Kuo A."/>
            <person name="Mondo S."/>
            <person name="Pangilinan J."/>
            <person name="Riley R."/>
            <person name="Labutti K."/>
            <person name="Andreopoulos B."/>
            <person name="Lipzen A."/>
            <person name="Chen C."/>
            <person name="Yanf M."/>
            <person name="Daum C."/>
            <person name="Ng V."/>
            <person name="Clum A."/>
            <person name="Ohm R."/>
            <person name="Martin F."/>
            <person name="Silar P."/>
            <person name="Natvig D."/>
            <person name="Lalanne C."/>
            <person name="Gautier V."/>
            <person name="Ament-Velasquez S.L."/>
            <person name="Kruys A."/>
            <person name="Hutchinson M.I."/>
            <person name="Powell A.J."/>
            <person name="Barry K."/>
            <person name="Miller A.N."/>
            <person name="Grigoriev I.V."/>
            <person name="Debuchy R."/>
            <person name="Gladieux P."/>
            <person name="Thoren M.H."/>
            <person name="Johannesson H."/>
        </authorList>
    </citation>
    <scope>NUCLEOTIDE SEQUENCE</scope>
    <source>
        <strain evidence="1">CBS 990.96</strain>
    </source>
</reference>
<evidence type="ECO:0000313" key="1">
    <source>
        <dbReference type="EMBL" id="KAK4226316.1"/>
    </source>
</evidence>
<sequence>MHHTCPRLNLKLFFEGFNCSSLSSSGDHFSLYPAMSSNLITLCLITDCGSSGFLGNFSEQHGWKREEGMVFKKPERVTKKDRPSTTKDSFRANQPIVHYQDVFAVRMDIQRTCVDLVVAYKSTSITGQWERPTELNRLRSRCRAEVITSPSDSGIQISNIPRLSFIWEKWRTQETSSGSWTEGDGSPITFDLGSGWKFKVALEVPSWRDRVQSD</sequence>
<organism evidence="1 2">
    <name type="scientific">Podospora fimiseda</name>
    <dbReference type="NCBI Taxonomy" id="252190"/>
    <lineage>
        <taxon>Eukaryota</taxon>
        <taxon>Fungi</taxon>
        <taxon>Dikarya</taxon>
        <taxon>Ascomycota</taxon>
        <taxon>Pezizomycotina</taxon>
        <taxon>Sordariomycetes</taxon>
        <taxon>Sordariomycetidae</taxon>
        <taxon>Sordariales</taxon>
        <taxon>Podosporaceae</taxon>
        <taxon>Podospora</taxon>
    </lineage>
</organism>
<protein>
    <submittedName>
        <fullName evidence="1">Uncharacterized protein</fullName>
    </submittedName>
</protein>
<dbReference type="AlphaFoldDB" id="A0AAN7BN05"/>
<comment type="caution">
    <text evidence="1">The sequence shown here is derived from an EMBL/GenBank/DDBJ whole genome shotgun (WGS) entry which is preliminary data.</text>
</comment>
<keyword evidence="2" id="KW-1185">Reference proteome</keyword>